<dbReference type="Proteomes" id="UP001285441">
    <property type="component" value="Unassembled WGS sequence"/>
</dbReference>
<feature type="transmembrane region" description="Helical" evidence="1">
    <location>
        <begin position="43"/>
        <end position="67"/>
    </location>
</feature>
<organism evidence="3 4">
    <name type="scientific">Podospora didyma</name>
    <dbReference type="NCBI Taxonomy" id="330526"/>
    <lineage>
        <taxon>Eukaryota</taxon>
        <taxon>Fungi</taxon>
        <taxon>Dikarya</taxon>
        <taxon>Ascomycota</taxon>
        <taxon>Pezizomycotina</taxon>
        <taxon>Sordariomycetes</taxon>
        <taxon>Sordariomycetidae</taxon>
        <taxon>Sordariales</taxon>
        <taxon>Podosporaceae</taxon>
        <taxon>Podospora</taxon>
    </lineage>
</organism>
<feature type="chain" id="PRO_5042215433" evidence="2">
    <location>
        <begin position="26"/>
        <end position="562"/>
    </location>
</feature>
<reference evidence="3" key="1">
    <citation type="journal article" date="2023" name="Mol. Phylogenet. Evol.">
        <title>Genome-scale phylogeny and comparative genomics of the fungal order Sordariales.</title>
        <authorList>
            <person name="Hensen N."/>
            <person name="Bonometti L."/>
            <person name="Westerberg I."/>
            <person name="Brannstrom I.O."/>
            <person name="Guillou S."/>
            <person name="Cros-Aarteil S."/>
            <person name="Calhoun S."/>
            <person name="Haridas S."/>
            <person name="Kuo A."/>
            <person name="Mondo S."/>
            <person name="Pangilinan J."/>
            <person name="Riley R."/>
            <person name="LaButti K."/>
            <person name="Andreopoulos B."/>
            <person name="Lipzen A."/>
            <person name="Chen C."/>
            <person name="Yan M."/>
            <person name="Daum C."/>
            <person name="Ng V."/>
            <person name="Clum A."/>
            <person name="Steindorff A."/>
            <person name="Ohm R.A."/>
            <person name="Martin F."/>
            <person name="Silar P."/>
            <person name="Natvig D.O."/>
            <person name="Lalanne C."/>
            <person name="Gautier V."/>
            <person name="Ament-Velasquez S.L."/>
            <person name="Kruys A."/>
            <person name="Hutchinson M.I."/>
            <person name="Powell A.J."/>
            <person name="Barry K."/>
            <person name="Miller A.N."/>
            <person name="Grigoriev I.V."/>
            <person name="Debuchy R."/>
            <person name="Gladieux P."/>
            <person name="Hiltunen Thoren M."/>
            <person name="Johannesson H."/>
        </authorList>
    </citation>
    <scope>NUCLEOTIDE SEQUENCE</scope>
    <source>
        <strain evidence="3">CBS 232.78</strain>
    </source>
</reference>
<evidence type="ECO:0000256" key="1">
    <source>
        <dbReference type="SAM" id="Phobius"/>
    </source>
</evidence>
<feature type="signal peptide" evidence="2">
    <location>
        <begin position="1"/>
        <end position="25"/>
    </location>
</feature>
<sequence>MPFISRGWVLIFLSVVLVLLTCLQARGSILTRGIQLVDQSRGYSVFVLRAVSELAGLALAATITLTWERVKWAMVCRARSSITFLDFLTLDEGTGTLALLDLAAGRTGPSFRTRLWSTGRLLSTIAIPVTGILIMSQVDIQIAFSEESSQAPYMGYDLQPMNSSMATEYLGFSDLILTANPSSFLHNPSRSIDLSPRGEQAALCRLNAGSQGSESECHRSYFIAGESLFTMPDLLNDPSFPKAEIIYASNRRGFLLDFDTGDSSTKFDPINECRTYSSRFWGSQAGAVRLCVGSSGLNELQARLVSCPGSIAALKQCQNDTSWHNNVDWTVKMSAYFRHASVAYSRSNGTIVWHSFTDEPATPLNITPADVLKTYDTLLFDTTTLSLNATGLSFNDGSNLPPFSGSSFAAYLWMSEPVFSGQNATNPATLNGVFSGLQSLLAIPLYLCQNGIARRLLPVAVDSKSASDNSQFQTLISMLSPLPERTSPASFAYYRYQVLASTPTLIAYIVLSGLAILCCCVAHILIGLTATASERSGRRISPDLSRFPALDLFAHCTIEDES</sequence>
<keyword evidence="2" id="KW-0732">Signal</keyword>
<accession>A0AAE0NXF1</accession>
<evidence type="ECO:0000313" key="3">
    <source>
        <dbReference type="EMBL" id="KAK3389405.1"/>
    </source>
</evidence>
<evidence type="ECO:0000256" key="2">
    <source>
        <dbReference type="SAM" id="SignalP"/>
    </source>
</evidence>
<gene>
    <name evidence="3" type="ORF">B0H63DRAFT_556570</name>
</gene>
<protein>
    <submittedName>
        <fullName evidence="3">Uncharacterized protein</fullName>
    </submittedName>
</protein>
<name>A0AAE0NXF1_9PEZI</name>
<feature type="non-terminal residue" evidence="3">
    <location>
        <position position="562"/>
    </location>
</feature>
<keyword evidence="1" id="KW-1133">Transmembrane helix</keyword>
<feature type="transmembrane region" description="Helical" evidence="1">
    <location>
        <begin position="505"/>
        <end position="530"/>
    </location>
</feature>
<proteinExistence type="predicted"/>
<keyword evidence="1" id="KW-0812">Transmembrane</keyword>
<dbReference type="EMBL" id="JAULSW010000002">
    <property type="protein sequence ID" value="KAK3389405.1"/>
    <property type="molecule type" value="Genomic_DNA"/>
</dbReference>
<evidence type="ECO:0000313" key="4">
    <source>
        <dbReference type="Proteomes" id="UP001285441"/>
    </source>
</evidence>
<keyword evidence="4" id="KW-1185">Reference proteome</keyword>
<reference evidence="3" key="2">
    <citation type="submission" date="2023-06" db="EMBL/GenBank/DDBJ databases">
        <authorList>
            <consortium name="Lawrence Berkeley National Laboratory"/>
            <person name="Haridas S."/>
            <person name="Hensen N."/>
            <person name="Bonometti L."/>
            <person name="Westerberg I."/>
            <person name="Brannstrom I.O."/>
            <person name="Guillou S."/>
            <person name="Cros-Aarteil S."/>
            <person name="Calhoun S."/>
            <person name="Kuo A."/>
            <person name="Mondo S."/>
            <person name="Pangilinan J."/>
            <person name="Riley R."/>
            <person name="LaButti K."/>
            <person name="Andreopoulos B."/>
            <person name="Lipzen A."/>
            <person name="Chen C."/>
            <person name="Yanf M."/>
            <person name="Daum C."/>
            <person name="Ng V."/>
            <person name="Clum A."/>
            <person name="Steindorff A."/>
            <person name="Ohm R."/>
            <person name="Martin F."/>
            <person name="Silar P."/>
            <person name="Natvig D."/>
            <person name="Lalanne C."/>
            <person name="Gautier V."/>
            <person name="Ament-velasquez S.L."/>
            <person name="Kruys A."/>
            <person name="Hutchinson M.I."/>
            <person name="Powell A.J."/>
            <person name="Barry K."/>
            <person name="Miller A.N."/>
            <person name="Grigoriev I.V."/>
            <person name="Debuchy R."/>
            <person name="Gladieux P."/>
            <person name="Thoren M.H."/>
            <person name="Johannesson H."/>
        </authorList>
    </citation>
    <scope>NUCLEOTIDE SEQUENCE</scope>
    <source>
        <strain evidence="3">CBS 232.78</strain>
    </source>
</reference>
<comment type="caution">
    <text evidence="3">The sequence shown here is derived from an EMBL/GenBank/DDBJ whole genome shotgun (WGS) entry which is preliminary data.</text>
</comment>
<keyword evidence="1" id="KW-0472">Membrane</keyword>
<dbReference type="AlphaFoldDB" id="A0AAE0NXF1"/>